<evidence type="ECO:0000313" key="9">
    <source>
        <dbReference type="Proteomes" id="UP000245207"/>
    </source>
</evidence>
<feature type="repeat" description="Pumilio" evidence="5">
    <location>
        <begin position="459"/>
        <end position="496"/>
    </location>
</feature>
<feature type="repeat" description="Pumilio" evidence="5">
    <location>
        <begin position="350"/>
        <end position="386"/>
    </location>
</feature>
<dbReference type="Pfam" id="PF00806">
    <property type="entry name" value="PUF"/>
    <property type="match status" value="6"/>
</dbReference>
<keyword evidence="9" id="KW-1185">Reference proteome</keyword>
<dbReference type="SUPFAM" id="SSF48371">
    <property type="entry name" value="ARM repeat"/>
    <property type="match status" value="1"/>
</dbReference>
<evidence type="ECO:0000259" key="7">
    <source>
        <dbReference type="PROSITE" id="PS50303"/>
    </source>
</evidence>
<feature type="compositionally biased region" description="Polar residues" evidence="6">
    <location>
        <begin position="1"/>
        <end position="12"/>
    </location>
</feature>
<dbReference type="SMART" id="SM00025">
    <property type="entry name" value="Pumilio"/>
    <property type="match status" value="7"/>
</dbReference>
<evidence type="ECO:0000256" key="2">
    <source>
        <dbReference type="ARBA" id="ARBA00022845"/>
    </source>
</evidence>
<comment type="caution">
    <text evidence="8">The sequence shown here is derived from an EMBL/GenBank/DDBJ whole genome shotgun (WGS) entry which is preliminary data.</text>
</comment>
<dbReference type="InterPro" id="IPR033133">
    <property type="entry name" value="PUM-HD"/>
</dbReference>
<dbReference type="InterPro" id="IPR033712">
    <property type="entry name" value="Pumilio_RNA-bd"/>
</dbReference>
<feature type="repeat" description="Pumilio" evidence="5">
    <location>
        <begin position="423"/>
        <end position="458"/>
    </location>
</feature>
<dbReference type="EMBL" id="PKPP01000012">
    <property type="protein sequence ID" value="PWA99615.1"/>
    <property type="molecule type" value="Genomic_DNA"/>
</dbReference>
<keyword evidence="2" id="KW-0810">Translation regulation</keyword>
<evidence type="ECO:0000256" key="6">
    <source>
        <dbReference type="SAM" id="MobiDB-lite"/>
    </source>
</evidence>
<keyword evidence="1" id="KW-0677">Repeat</keyword>
<dbReference type="STRING" id="35608.A0A2U1QNM8"/>
<evidence type="ECO:0000256" key="1">
    <source>
        <dbReference type="ARBA" id="ARBA00022737"/>
    </source>
</evidence>
<organism evidence="8 9">
    <name type="scientific">Artemisia annua</name>
    <name type="common">Sweet wormwood</name>
    <dbReference type="NCBI Taxonomy" id="35608"/>
    <lineage>
        <taxon>Eukaryota</taxon>
        <taxon>Viridiplantae</taxon>
        <taxon>Streptophyta</taxon>
        <taxon>Embryophyta</taxon>
        <taxon>Tracheophyta</taxon>
        <taxon>Spermatophyta</taxon>
        <taxon>Magnoliopsida</taxon>
        <taxon>eudicotyledons</taxon>
        <taxon>Gunneridae</taxon>
        <taxon>Pentapetalae</taxon>
        <taxon>asterids</taxon>
        <taxon>campanulids</taxon>
        <taxon>Asterales</taxon>
        <taxon>Asteraceae</taxon>
        <taxon>Asteroideae</taxon>
        <taxon>Anthemideae</taxon>
        <taxon>Artemisiinae</taxon>
        <taxon>Artemisia</taxon>
    </lineage>
</organism>
<dbReference type="FunFam" id="1.25.10.10:FF:000237">
    <property type="entry name" value="Pumilio homolog 9"/>
    <property type="match status" value="1"/>
</dbReference>
<dbReference type="PANTHER" id="PTHR12537:SF129">
    <property type="entry name" value="PUMILIO HOMOLOG 15-LIKE"/>
    <property type="match status" value="1"/>
</dbReference>
<dbReference type="GO" id="GO:0003729">
    <property type="term" value="F:mRNA binding"/>
    <property type="evidence" value="ECO:0007669"/>
    <property type="project" value="TreeGrafter"/>
</dbReference>
<protein>
    <submittedName>
        <fullName evidence="8">Armadillo-like helical</fullName>
    </submittedName>
</protein>
<keyword evidence="3" id="KW-0694">RNA-binding</keyword>
<feature type="domain" description="PUM-HD" evidence="7">
    <location>
        <begin position="174"/>
        <end position="522"/>
    </location>
</feature>
<dbReference type="PROSITE" id="PS50303">
    <property type="entry name" value="PUM_HD"/>
    <property type="match status" value="1"/>
</dbReference>
<reference evidence="8 9" key="1">
    <citation type="journal article" date="2018" name="Mol. Plant">
        <title>The genome of Artemisia annua provides insight into the evolution of Asteraceae family and artemisinin biosynthesis.</title>
        <authorList>
            <person name="Shen Q."/>
            <person name="Zhang L."/>
            <person name="Liao Z."/>
            <person name="Wang S."/>
            <person name="Yan T."/>
            <person name="Shi P."/>
            <person name="Liu M."/>
            <person name="Fu X."/>
            <person name="Pan Q."/>
            <person name="Wang Y."/>
            <person name="Lv Z."/>
            <person name="Lu X."/>
            <person name="Zhang F."/>
            <person name="Jiang W."/>
            <person name="Ma Y."/>
            <person name="Chen M."/>
            <person name="Hao X."/>
            <person name="Li L."/>
            <person name="Tang Y."/>
            <person name="Lv G."/>
            <person name="Zhou Y."/>
            <person name="Sun X."/>
            <person name="Brodelius P.E."/>
            <person name="Rose J.K.C."/>
            <person name="Tang K."/>
        </authorList>
    </citation>
    <scope>NUCLEOTIDE SEQUENCE [LARGE SCALE GENOMIC DNA]</scope>
    <source>
        <strain evidence="9">cv. Huhao1</strain>
        <tissue evidence="8">Leaf</tissue>
    </source>
</reference>
<evidence type="ECO:0000313" key="8">
    <source>
        <dbReference type="EMBL" id="PWA99615.1"/>
    </source>
</evidence>
<dbReference type="InterPro" id="IPR001313">
    <property type="entry name" value="Pumilio_RNA-bd_rpt"/>
</dbReference>
<dbReference type="OrthoDB" id="668540at2759"/>
<proteinExistence type="predicted"/>
<feature type="repeat" description="Pumilio" evidence="5">
    <location>
        <begin position="387"/>
        <end position="422"/>
    </location>
</feature>
<feature type="region of interest" description="Disordered" evidence="6">
    <location>
        <begin position="1"/>
        <end position="21"/>
    </location>
</feature>
<dbReference type="GO" id="GO:0005737">
    <property type="term" value="C:cytoplasm"/>
    <property type="evidence" value="ECO:0007669"/>
    <property type="project" value="TreeGrafter"/>
</dbReference>
<dbReference type="PANTHER" id="PTHR12537">
    <property type="entry name" value="RNA BINDING PROTEIN PUMILIO-RELATED"/>
    <property type="match status" value="1"/>
</dbReference>
<dbReference type="AlphaFoldDB" id="A0A2U1QNM8"/>
<dbReference type="InterPro" id="IPR011989">
    <property type="entry name" value="ARM-like"/>
</dbReference>
<comment type="function">
    <text evidence="4">Sequence-specific RNA-binding protein that regulates translation and mRNA stability by binding the 3'-UTR of target mRNAs.</text>
</comment>
<name>A0A2U1QNM8_ARTAN</name>
<evidence type="ECO:0000256" key="3">
    <source>
        <dbReference type="ARBA" id="ARBA00022884"/>
    </source>
</evidence>
<feature type="repeat" description="Pumilio" evidence="5">
    <location>
        <begin position="274"/>
        <end position="314"/>
    </location>
</feature>
<dbReference type="Gene3D" id="1.25.10.10">
    <property type="entry name" value="Leucine-rich Repeat Variant"/>
    <property type="match status" value="1"/>
</dbReference>
<dbReference type="PROSITE" id="PS50302">
    <property type="entry name" value="PUM"/>
    <property type="match status" value="5"/>
</dbReference>
<evidence type="ECO:0000256" key="4">
    <source>
        <dbReference type="ARBA" id="ARBA00058490"/>
    </source>
</evidence>
<dbReference type="InterPro" id="IPR016024">
    <property type="entry name" value="ARM-type_fold"/>
</dbReference>
<evidence type="ECO:0000256" key="5">
    <source>
        <dbReference type="PROSITE-ProRule" id="PRU00317"/>
    </source>
</evidence>
<dbReference type="CDD" id="cd07920">
    <property type="entry name" value="Pumilio"/>
    <property type="match status" value="1"/>
</dbReference>
<gene>
    <name evidence="8" type="ORF">CTI12_AA005180</name>
</gene>
<sequence>MFFSQNPSQNPSYDHYFAPSSAGSSIQQPQLNTYMGSSSSSVRSFDVGNNGGYVFDKEKQVFTGMGLNPNPVRSILDYGDHRYHQGLSPYNGFCCNTCHQDPMYGVSGYHPGVAGFDHRSGMNNGMNGFMENPNIDRSLEFDFSRLALSSPSHMAVPLPGPAIRNNALINNSYMNNNIYPQGRVSPQLPVNRSARVHDMWNSYDLNQRSFSNVLDQTRDRFMKCEEGKAEDIEIIFNGIKDHIREVMVDSSMNYLGQKLFKVCNEKQMTDIVLSIASDDGAGLSSICLNSHGTRAMQKLIELLTTTDQRTLIVSALKRITVPLTKNTNGHHVIQHCLKSFKVDEVQPIMKVVADNCLDIAMDKSGCCVLQQCVLHADGVSRDRLMAEIIANALPLSEHPYGNYVVQHIVGMQIPEVTGEIVRKLSGNLVHLATNKFASNVVEKCLKDGPDDECLPIIRELINSPNFLSVVQNAFGNYVVQSALQAAKGSLKEAMISKIQKEYPFLHSHPHGKRVLALARNSKPRGSCSHA</sequence>
<dbReference type="Proteomes" id="UP000245207">
    <property type="component" value="Unassembled WGS sequence"/>
</dbReference>
<dbReference type="GO" id="GO:0006417">
    <property type="term" value="P:regulation of translation"/>
    <property type="evidence" value="ECO:0007669"/>
    <property type="project" value="UniProtKB-KW"/>
</dbReference>
<accession>A0A2U1QNM8</accession>